<reference evidence="3 4" key="1">
    <citation type="journal article" date="2023" name="Life. Sci Alliance">
        <title>Evolutionary insights into 3D genome organization and epigenetic landscape of Vigna mungo.</title>
        <authorList>
            <person name="Junaid A."/>
            <person name="Singh B."/>
            <person name="Bhatia S."/>
        </authorList>
    </citation>
    <scope>NUCLEOTIDE SEQUENCE [LARGE SCALE GENOMIC DNA]</scope>
    <source>
        <strain evidence="3">Urdbean</strain>
    </source>
</reference>
<dbReference type="Pfam" id="PF23247">
    <property type="entry name" value="LRR_RPS2"/>
    <property type="match status" value="2"/>
</dbReference>
<keyword evidence="4" id="KW-1185">Reference proteome</keyword>
<dbReference type="EMBL" id="CP144691">
    <property type="protein sequence ID" value="WVY94052.1"/>
    <property type="molecule type" value="Genomic_DNA"/>
</dbReference>
<dbReference type="PANTHER" id="PTHR33463">
    <property type="entry name" value="NB-ARC DOMAIN-CONTAINING PROTEIN-RELATED"/>
    <property type="match status" value="1"/>
</dbReference>
<evidence type="ECO:0000259" key="2">
    <source>
        <dbReference type="Pfam" id="PF23247"/>
    </source>
</evidence>
<dbReference type="InterPro" id="IPR050905">
    <property type="entry name" value="Plant_NBS-LRR"/>
</dbReference>
<evidence type="ECO:0000313" key="3">
    <source>
        <dbReference type="EMBL" id="WVY94052.1"/>
    </source>
</evidence>
<evidence type="ECO:0000313" key="4">
    <source>
        <dbReference type="Proteomes" id="UP001374535"/>
    </source>
</evidence>
<dbReference type="AlphaFoldDB" id="A0AAQ3MMT4"/>
<dbReference type="SUPFAM" id="SSF52047">
    <property type="entry name" value="RNI-like"/>
    <property type="match status" value="2"/>
</dbReference>
<dbReference type="Proteomes" id="UP001374535">
    <property type="component" value="Chromosome 10"/>
</dbReference>
<name>A0AAQ3MMT4_VIGMU</name>
<keyword evidence="1" id="KW-0611">Plant defense</keyword>
<sequence length="368" mass="43397">MQDDKLSLITNYSISNNQELDEILNNLQSSHFTILQILRVNNCNGIRLEHFLNMLWDRSHKLQVINIQDCSLGRFCYYRWRGENNIIFTQLKELKLIKVDLNYIWTNDDPEVIDLANLKILHIIDVPSLKYIFEEYPANELHQLKELIIEICEALYSIFMEHFLRDKSTSFPSLSKLEFKSLPRLTQIYDGHLEFPSLKYLMIEKCPIFTNFNARSADSHETLTTDGKSFFELNEIVFDNYDNLVCVIYSETLQELRNLKKLVLSQCRELKIIFNIHQEISYSKHLLPQLCELALIDLPKLTCIVNKQVFKFYQNLKILQVKQCKSLTMLQVPSKLTNLEICDCEELDTIIITKEEEKDGIRDKLTFH</sequence>
<dbReference type="Gene3D" id="3.80.10.10">
    <property type="entry name" value="Ribonuclease Inhibitor"/>
    <property type="match status" value="2"/>
</dbReference>
<gene>
    <name evidence="3" type="ORF">V8G54_033140</name>
</gene>
<protein>
    <recommendedName>
        <fullName evidence="2">Disease resistance protein At4g27190-like leucine-rich repeats domain-containing protein</fullName>
    </recommendedName>
</protein>
<feature type="domain" description="Disease resistance protein At4g27190-like leucine-rich repeats" evidence="2">
    <location>
        <begin position="220"/>
        <end position="330"/>
    </location>
</feature>
<dbReference type="InterPro" id="IPR057135">
    <property type="entry name" value="At4g27190-like_LRR"/>
</dbReference>
<accession>A0AAQ3MMT4</accession>
<evidence type="ECO:0000256" key="1">
    <source>
        <dbReference type="ARBA" id="ARBA00022821"/>
    </source>
</evidence>
<organism evidence="3 4">
    <name type="scientific">Vigna mungo</name>
    <name type="common">Black gram</name>
    <name type="synonym">Phaseolus mungo</name>
    <dbReference type="NCBI Taxonomy" id="3915"/>
    <lineage>
        <taxon>Eukaryota</taxon>
        <taxon>Viridiplantae</taxon>
        <taxon>Streptophyta</taxon>
        <taxon>Embryophyta</taxon>
        <taxon>Tracheophyta</taxon>
        <taxon>Spermatophyta</taxon>
        <taxon>Magnoliopsida</taxon>
        <taxon>eudicotyledons</taxon>
        <taxon>Gunneridae</taxon>
        <taxon>Pentapetalae</taxon>
        <taxon>rosids</taxon>
        <taxon>fabids</taxon>
        <taxon>Fabales</taxon>
        <taxon>Fabaceae</taxon>
        <taxon>Papilionoideae</taxon>
        <taxon>50 kb inversion clade</taxon>
        <taxon>NPAAA clade</taxon>
        <taxon>indigoferoid/millettioid clade</taxon>
        <taxon>Phaseoleae</taxon>
        <taxon>Vigna</taxon>
    </lineage>
</organism>
<dbReference type="InterPro" id="IPR032675">
    <property type="entry name" value="LRR_dom_sf"/>
</dbReference>
<proteinExistence type="predicted"/>
<feature type="domain" description="Disease resistance protein At4g27190-like leucine-rich repeats" evidence="2">
    <location>
        <begin position="13"/>
        <end position="153"/>
    </location>
</feature>